<dbReference type="GO" id="GO:0016783">
    <property type="term" value="F:sulfurtransferase activity"/>
    <property type="evidence" value="ECO:0007669"/>
    <property type="project" value="InterPro"/>
</dbReference>
<dbReference type="InterPro" id="IPR014729">
    <property type="entry name" value="Rossmann-like_a/b/a_fold"/>
</dbReference>
<sequence length="281" mass="31034">MELQIDTRLSQLDPAVQAKWQALLENLRKLGSVMVAFSGGVDSALLSAAAYHALGDQMLAVTFNSPVEEDESWELAQATARAVGFPILKVESHEFDNPNFVANTPQRCYFCKKETFTNLQKMARERGFVCAAEGTNADDHHDYRPGMRAVDEIGVRSPLAEVGLVKSEIRALAKALELPVWNRPSSPCLASRIPYGIQVTRENIGKVAAGEKFLRELGFSPVRVRYERATARLEVAPEQIVRLAELHAEVSAKFKDIGFTYVAVDLGGFRSGSLNEVLKQK</sequence>
<dbReference type="Pfam" id="PF02540">
    <property type="entry name" value="NAD_synthase"/>
    <property type="match status" value="1"/>
</dbReference>
<dbReference type="OrthoDB" id="9776919at2"/>
<evidence type="ECO:0000313" key="3">
    <source>
        <dbReference type="EMBL" id="GAP15839.1"/>
    </source>
</evidence>
<feature type="domain" description="NAD/GMP synthase" evidence="2">
    <location>
        <begin position="31"/>
        <end position="94"/>
    </location>
</feature>
<protein>
    <submittedName>
        <fullName evidence="3">TIGR00268 family protein</fullName>
    </submittedName>
</protein>
<proteinExistence type="predicted"/>
<gene>
    <name evidence="3" type="ORF">LARV_03632</name>
</gene>
<organism evidence="3">
    <name type="scientific">Longilinea arvoryzae</name>
    <dbReference type="NCBI Taxonomy" id="360412"/>
    <lineage>
        <taxon>Bacteria</taxon>
        <taxon>Bacillati</taxon>
        <taxon>Chloroflexota</taxon>
        <taxon>Anaerolineae</taxon>
        <taxon>Anaerolineales</taxon>
        <taxon>Anaerolineaceae</taxon>
        <taxon>Longilinea</taxon>
    </lineage>
</organism>
<dbReference type="CDD" id="cd01990">
    <property type="entry name" value="LarE-like"/>
    <property type="match status" value="1"/>
</dbReference>
<dbReference type="STRING" id="360412.LARV_03632"/>
<accession>A0A0S7BD58</accession>
<dbReference type="SUPFAM" id="SSF52402">
    <property type="entry name" value="Adenine nucleotide alpha hydrolases-like"/>
    <property type="match status" value="1"/>
</dbReference>
<evidence type="ECO:0000313" key="4">
    <source>
        <dbReference type="Proteomes" id="UP000055060"/>
    </source>
</evidence>
<dbReference type="InterPro" id="IPR022310">
    <property type="entry name" value="NAD/GMP_synthase"/>
</dbReference>
<dbReference type="GO" id="GO:0006163">
    <property type="term" value="P:purine nucleotide metabolic process"/>
    <property type="evidence" value="ECO:0007669"/>
    <property type="project" value="UniProtKB-ARBA"/>
</dbReference>
<name>A0A0S7BD58_9CHLR</name>
<dbReference type="NCBIfam" id="TIGR00268">
    <property type="entry name" value="ATP-dependent sacrificial sulfur transferase LarE"/>
    <property type="match status" value="1"/>
</dbReference>
<reference evidence="3" key="1">
    <citation type="submission" date="2015-07" db="EMBL/GenBank/DDBJ databases">
        <title>Draft Genome Sequences of Anaerolinea thermolimosa IMO-1, Bellilinea caldifistulae GOMI-1, Leptolinea tardivitalis YMTK-2, Levilinea saccharolytica KIBI-1,Longilinea arvoryzae KOME-1, Previously Described as Members of the Anaerolineaceae (Chloroflexi).</title>
        <authorList>
            <person name="Sekiguchi Y."/>
            <person name="Ohashi A."/>
            <person name="Matsuura N."/>
            <person name="Tourlousse M.D."/>
        </authorList>
    </citation>
    <scope>NUCLEOTIDE SEQUENCE [LARGE SCALE GENOMIC DNA]</scope>
    <source>
        <strain evidence="3">KOME-1</strain>
    </source>
</reference>
<dbReference type="EMBL" id="DF967972">
    <property type="protein sequence ID" value="GAP15839.1"/>
    <property type="molecule type" value="Genomic_DNA"/>
</dbReference>
<dbReference type="InterPro" id="IPR005232">
    <property type="entry name" value="LarE"/>
</dbReference>
<dbReference type="Proteomes" id="UP000055060">
    <property type="component" value="Unassembled WGS sequence"/>
</dbReference>
<dbReference type="PANTHER" id="PTHR43169:SF2">
    <property type="entry name" value="NAD_GMP SYNTHASE DOMAIN-CONTAINING PROTEIN"/>
    <property type="match status" value="1"/>
</dbReference>
<keyword evidence="4" id="KW-1185">Reference proteome</keyword>
<feature type="active site" description="Nucleophile and sulfur donor" evidence="1">
    <location>
        <position position="188"/>
    </location>
</feature>
<dbReference type="InterPro" id="IPR052188">
    <property type="entry name" value="Ni-pincer_cofactor_biosynth"/>
</dbReference>
<dbReference type="RefSeq" id="WP_075074984.1">
    <property type="nucleotide sequence ID" value="NZ_DF967972.1"/>
</dbReference>
<evidence type="ECO:0000256" key="1">
    <source>
        <dbReference type="PIRSR" id="PIRSR006661-1"/>
    </source>
</evidence>
<evidence type="ECO:0000259" key="2">
    <source>
        <dbReference type="Pfam" id="PF02540"/>
    </source>
</evidence>
<dbReference type="PANTHER" id="PTHR43169">
    <property type="entry name" value="EXSB FAMILY PROTEIN"/>
    <property type="match status" value="1"/>
</dbReference>
<dbReference type="AlphaFoldDB" id="A0A0S7BD58"/>
<dbReference type="PIRSF" id="PIRSF006661">
    <property type="entry name" value="PP-lp_UCP006661"/>
    <property type="match status" value="1"/>
</dbReference>
<dbReference type="Gene3D" id="3.40.50.620">
    <property type="entry name" value="HUPs"/>
    <property type="match status" value="1"/>
</dbReference>